<keyword evidence="4" id="KW-1134">Transmembrane beta strand</keyword>
<dbReference type="EMBL" id="JBBKYA010000003">
    <property type="protein sequence ID" value="MFD3275968.1"/>
    <property type="molecule type" value="Genomic_DNA"/>
</dbReference>
<dbReference type="Gene3D" id="1.20.1600.10">
    <property type="entry name" value="Outer membrane efflux proteins (OEP)"/>
    <property type="match status" value="1"/>
</dbReference>
<keyword evidence="6" id="KW-0472">Membrane</keyword>
<keyword evidence="3" id="KW-0813">Transport</keyword>
<gene>
    <name evidence="9" type="ORF">SKC38_06995</name>
</gene>
<evidence type="ECO:0000256" key="2">
    <source>
        <dbReference type="ARBA" id="ARBA00007613"/>
    </source>
</evidence>
<comment type="caution">
    <text evidence="9">The sequence shown here is derived from an EMBL/GenBank/DDBJ whole genome shotgun (WGS) entry which is preliminary data.</text>
</comment>
<dbReference type="Proteomes" id="UP001598114">
    <property type="component" value="Unassembled WGS sequence"/>
</dbReference>
<evidence type="ECO:0000313" key="10">
    <source>
        <dbReference type="Proteomes" id="UP001598114"/>
    </source>
</evidence>
<feature type="signal peptide" evidence="8">
    <location>
        <begin position="1"/>
        <end position="16"/>
    </location>
</feature>
<evidence type="ECO:0000256" key="3">
    <source>
        <dbReference type="ARBA" id="ARBA00022448"/>
    </source>
</evidence>
<evidence type="ECO:0000256" key="8">
    <source>
        <dbReference type="SAM" id="SignalP"/>
    </source>
</evidence>
<accession>A0ABW6CYE5</accession>
<evidence type="ECO:0000256" key="1">
    <source>
        <dbReference type="ARBA" id="ARBA00004442"/>
    </source>
</evidence>
<dbReference type="SUPFAM" id="SSF56954">
    <property type="entry name" value="Outer membrane efflux proteins (OEP)"/>
    <property type="match status" value="1"/>
</dbReference>
<keyword evidence="5" id="KW-0812">Transmembrane</keyword>
<organism evidence="9 10">
    <name type="scientific">Aquirufa echingensis</name>
    <dbReference type="NCBI Taxonomy" id="3096516"/>
    <lineage>
        <taxon>Bacteria</taxon>
        <taxon>Pseudomonadati</taxon>
        <taxon>Bacteroidota</taxon>
        <taxon>Cytophagia</taxon>
        <taxon>Cytophagales</taxon>
        <taxon>Flectobacillaceae</taxon>
        <taxon>Aquirufa</taxon>
    </lineage>
</organism>
<keyword evidence="8" id="KW-0732">Signal</keyword>
<dbReference type="RefSeq" id="WP_377976355.1">
    <property type="nucleotide sequence ID" value="NZ_JBBKYA010000003.1"/>
</dbReference>
<keyword evidence="7" id="KW-0998">Cell outer membrane</keyword>
<feature type="chain" id="PRO_5045694709" evidence="8">
    <location>
        <begin position="17"/>
        <end position="429"/>
    </location>
</feature>
<evidence type="ECO:0000256" key="4">
    <source>
        <dbReference type="ARBA" id="ARBA00022452"/>
    </source>
</evidence>
<evidence type="ECO:0000313" key="9">
    <source>
        <dbReference type="EMBL" id="MFD3275968.1"/>
    </source>
</evidence>
<evidence type="ECO:0000256" key="7">
    <source>
        <dbReference type="ARBA" id="ARBA00023237"/>
    </source>
</evidence>
<protein>
    <submittedName>
        <fullName evidence="9">TolC family protein</fullName>
    </submittedName>
</protein>
<proteinExistence type="inferred from homology"/>
<reference evidence="9 10" key="1">
    <citation type="submission" date="2024-03" db="EMBL/GenBank/DDBJ databases">
        <title>Aquirufa genome sequencing.</title>
        <authorList>
            <person name="Pitt A."/>
            <person name="Hahn M.W."/>
        </authorList>
    </citation>
    <scope>NUCLEOTIDE SEQUENCE [LARGE SCALE GENOMIC DNA]</scope>
    <source>
        <strain evidence="9 10">PLAD-142S6K</strain>
    </source>
</reference>
<dbReference type="PANTHER" id="PTHR30026:SF20">
    <property type="entry name" value="OUTER MEMBRANE PROTEIN TOLC"/>
    <property type="match status" value="1"/>
</dbReference>
<dbReference type="InterPro" id="IPR003423">
    <property type="entry name" value="OMP_efflux"/>
</dbReference>
<dbReference type="InterPro" id="IPR051906">
    <property type="entry name" value="TolC-like"/>
</dbReference>
<name>A0ABW6CYE5_9BACT</name>
<comment type="subcellular location">
    <subcellularLocation>
        <location evidence="1">Cell outer membrane</location>
    </subcellularLocation>
</comment>
<dbReference type="PANTHER" id="PTHR30026">
    <property type="entry name" value="OUTER MEMBRANE PROTEIN TOLC"/>
    <property type="match status" value="1"/>
</dbReference>
<evidence type="ECO:0000256" key="6">
    <source>
        <dbReference type="ARBA" id="ARBA00023136"/>
    </source>
</evidence>
<comment type="similarity">
    <text evidence="2">Belongs to the outer membrane factor (OMF) (TC 1.B.17) family.</text>
</comment>
<evidence type="ECO:0000256" key="5">
    <source>
        <dbReference type="ARBA" id="ARBA00022692"/>
    </source>
</evidence>
<sequence>MKKIALLIFATFSLQAQTNADLSALVKKALDYAPALKAQKTQLRIGDTKTQIQQSLDKPTIAYEAGITRVDPVSKATFAMGGAPAVLQFQPNMNYNTNFVASQTLYDWGKNKIAIEKSLLETQLSKTQIDQSAFGIAYQIATIYHQILFLQNVLRIQQSELVRIKSQSAIVEQQLKLGEALQLDAMSLRIRIQNQETKIGETDTQLNKLTDYLETQTGQSVKDLIKPIQGSIQSTEKISNNPIFASLNAEHAILQQEINLQEKASAPTLSGAASLGLRNGYLPRINGEVPAFSDDFKINTMVGLKLNVPIYSGKRASLQKNIAQIQQERIALQKEDVSTKLAYEQRQGEANTKTILAKLATQHQLIEQAKYAYQLGEARYKEGTIKQLELDQIQNTLEEAQLQEENFKLQLNLQQLDLLKTKGVKFWEL</sequence>
<dbReference type="Pfam" id="PF02321">
    <property type="entry name" value="OEP"/>
    <property type="match status" value="2"/>
</dbReference>
<keyword evidence="10" id="KW-1185">Reference proteome</keyword>